<feature type="compositionally biased region" description="Low complexity" evidence="1">
    <location>
        <begin position="78"/>
        <end position="87"/>
    </location>
</feature>
<keyword evidence="2" id="KW-0472">Membrane</keyword>
<evidence type="ECO:0000313" key="4">
    <source>
        <dbReference type="Proteomes" id="UP001301769"/>
    </source>
</evidence>
<accession>A0AAN6Y550</accession>
<feature type="transmembrane region" description="Helical" evidence="2">
    <location>
        <begin position="207"/>
        <end position="234"/>
    </location>
</feature>
<name>A0AAN6Y550_9PEZI</name>
<reference evidence="3" key="2">
    <citation type="submission" date="2023-05" db="EMBL/GenBank/DDBJ databases">
        <authorList>
            <consortium name="Lawrence Berkeley National Laboratory"/>
            <person name="Steindorff A."/>
            <person name="Hensen N."/>
            <person name="Bonometti L."/>
            <person name="Westerberg I."/>
            <person name="Brannstrom I.O."/>
            <person name="Guillou S."/>
            <person name="Cros-Aarteil S."/>
            <person name="Calhoun S."/>
            <person name="Haridas S."/>
            <person name="Kuo A."/>
            <person name="Mondo S."/>
            <person name="Pangilinan J."/>
            <person name="Riley R."/>
            <person name="Labutti K."/>
            <person name="Andreopoulos B."/>
            <person name="Lipzen A."/>
            <person name="Chen C."/>
            <person name="Yanf M."/>
            <person name="Daum C."/>
            <person name="Ng V."/>
            <person name="Clum A."/>
            <person name="Ohm R."/>
            <person name="Martin F."/>
            <person name="Silar P."/>
            <person name="Natvig D."/>
            <person name="Lalanne C."/>
            <person name="Gautier V."/>
            <person name="Ament-Velasquez S.L."/>
            <person name="Kruys A."/>
            <person name="Hutchinson M.I."/>
            <person name="Powell A.J."/>
            <person name="Barry K."/>
            <person name="Miller A.N."/>
            <person name="Grigoriev I.V."/>
            <person name="Debuchy R."/>
            <person name="Gladieux P."/>
            <person name="Thoren M.H."/>
            <person name="Johannesson H."/>
        </authorList>
    </citation>
    <scope>NUCLEOTIDE SEQUENCE</scope>
    <source>
        <strain evidence="3">PSN293</strain>
    </source>
</reference>
<feature type="transmembrane region" description="Helical" evidence="2">
    <location>
        <begin position="154"/>
        <end position="177"/>
    </location>
</feature>
<reference evidence="3" key="1">
    <citation type="journal article" date="2023" name="Mol. Phylogenet. Evol.">
        <title>Genome-scale phylogeny and comparative genomics of the fungal order Sordariales.</title>
        <authorList>
            <person name="Hensen N."/>
            <person name="Bonometti L."/>
            <person name="Westerberg I."/>
            <person name="Brannstrom I.O."/>
            <person name="Guillou S."/>
            <person name="Cros-Aarteil S."/>
            <person name="Calhoun S."/>
            <person name="Haridas S."/>
            <person name="Kuo A."/>
            <person name="Mondo S."/>
            <person name="Pangilinan J."/>
            <person name="Riley R."/>
            <person name="LaButti K."/>
            <person name="Andreopoulos B."/>
            <person name="Lipzen A."/>
            <person name="Chen C."/>
            <person name="Yan M."/>
            <person name="Daum C."/>
            <person name="Ng V."/>
            <person name="Clum A."/>
            <person name="Steindorff A."/>
            <person name="Ohm R.A."/>
            <person name="Martin F."/>
            <person name="Silar P."/>
            <person name="Natvig D.O."/>
            <person name="Lalanne C."/>
            <person name="Gautier V."/>
            <person name="Ament-Velasquez S.L."/>
            <person name="Kruys A."/>
            <person name="Hutchinson M.I."/>
            <person name="Powell A.J."/>
            <person name="Barry K."/>
            <person name="Miller A.N."/>
            <person name="Grigoriev I.V."/>
            <person name="Debuchy R."/>
            <person name="Gladieux P."/>
            <person name="Hiltunen Thoren M."/>
            <person name="Johannesson H."/>
        </authorList>
    </citation>
    <scope>NUCLEOTIDE SEQUENCE</scope>
    <source>
        <strain evidence="3">PSN293</strain>
    </source>
</reference>
<protein>
    <submittedName>
        <fullName evidence="3">Uncharacterized protein</fullName>
    </submittedName>
</protein>
<evidence type="ECO:0000256" key="1">
    <source>
        <dbReference type="SAM" id="MobiDB-lite"/>
    </source>
</evidence>
<evidence type="ECO:0000313" key="3">
    <source>
        <dbReference type="EMBL" id="KAK4212055.1"/>
    </source>
</evidence>
<comment type="caution">
    <text evidence="3">The sequence shown here is derived from an EMBL/GenBank/DDBJ whole genome shotgun (WGS) entry which is preliminary data.</text>
</comment>
<sequence>MARSKPSKRAIAGILPFLFALLAFTFSLLSVTSPEWASRDQYPDNTNAISQKAPIYTLFRSPFQICIGSPVPADDEPSSTTTNSTTSDEGDQDQPDNQPPPAPTNLIYTTTCTHYQLYGLNKTSCELPSTLGTNLATNVGDARQCQQIHLSGNYLVASAVFLGVSMLAILILFVTNLSDSLKYRSRPSPENGNGANHLKHIHDFPKILTILPTILNPLIIAGIITALIAQFYAIEGLIQSAPNNGDWTTSQGNREKHDPWVQGKALSTYLSLSWFWALLAGWSSWLLWGGYARRNVAAVMAGSESRMGDHDGHEGVKVK</sequence>
<dbReference type="Proteomes" id="UP001301769">
    <property type="component" value="Unassembled WGS sequence"/>
</dbReference>
<organism evidence="3 4">
    <name type="scientific">Rhypophila decipiens</name>
    <dbReference type="NCBI Taxonomy" id="261697"/>
    <lineage>
        <taxon>Eukaryota</taxon>
        <taxon>Fungi</taxon>
        <taxon>Dikarya</taxon>
        <taxon>Ascomycota</taxon>
        <taxon>Pezizomycotina</taxon>
        <taxon>Sordariomycetes</taxon>
        <taxon>Sordariomycetidae</taxon>
        <taxon>Sordariales</taxon>
        <taxon>Naviculisporaceae</taxon>
        <taxon>Rhypophila</taxon>
    </lineage>
</organism>
<gene>
    <name evidence="3" type="ORF">QBC37DRAFT_389134</name>
</gene>
<proteinExistence type="predicted"/>
<keyword evidence="4" id="KW-1185">Reference proteome</keyword>
<dbReference type="EMBL" id="MU858135">
    <property type="protein sequence ID" value="KAK4212055.1"/>
    <property type="molecule type" value="Genomic_DNA"/>
</dbReference>
<keyword evidence="2" id="KW-0812">Transmembrane</keyword>
<dbReference type="AlphaFoldDB" id="A0AAN6Y550"/>
<feature type="region of interest" description="Disordered" evidence="1">
    <location>
        <begin position="69"/>
        <end position="105"/>
    </location>
</feature>
<keyword evidence="2" id="KW-1133">Transmembrane helix</keyword>
<evidence type="ECO:0000256" key="2">
    <source>
        <dbReference type="SAM" id="Phobius"/>
    </source>
</evidence>
<feature type="transmembrane region" description="Helical" evidence="2">
    <location>
        <begin position="269"/>
        <end position="288"/>
    </location>
</feature>